<protein>
    <submittedName>
        <fullName evidence="2">Protein N-acetyltransferase, RimJ/RimL family</fullName>
    </submittedName>
</protein>
<keyword evidence="3" id="KW-1185">Reference proteome</keyword>
<keyword evidence="2" id="KW-0808">Transferase</keyword>
<name>A0A1M6U7I7_9FLAO</name>
<dbReference type="EMBL" id="FQZX01000003">
    <property type="protein sequence ID" value="SHK65038.1"/>
    <property type="molecule type" value="Genomic_DNA"/>
</dbReference>
<dbReference type="OrthoDB" id="9795199at2"/>
<dbReference type="InterPro" id="IPR000182">
    <property type="entry name" value="GNAT_dom"/>
</dbReference>
<dbReference type="PANTHER" id="PTHR43610">
    <property type="entry name" value="BLL6696 PROTEIN"/>
    <property type="match status" value="1"/>
</dbReference>
<organism evidence="2 3">
    <name type="scientific">Maribacter aquivivus</name>
    <dbReference type="NCBI Taxonomy" id="228958"/>
    <lineage>
        <taxon>Bacteria</taxon>
        <taxon>Pseudomonadati</taxon>
        <taxon>Bacteroidota</taxon>
        <taxon>Flavobacteriia</taxon>
        <taxon>Flavobacteriales</taxon>
        <taxon>Flavobacteriaceae</taxon>
        <taxon>Maribacter</taxon>
    </lineage>
</organism>
<dbReference type="PROSITE" id="PS51186">
    <property type="entry name" value="GNAT"/>
    <property type="match status" value="1"/>
</dbReference>
<proteinExistence type="predicted"/>
<dbReference type="GO" id="GO:0016747">
    <property type="term" value="F:acyltransferase activity, transferring groups other than amino-acyl groups"/>
    <property type="evidence" value="ECO:0007669"/>
    <property type="project" value="InterPro"/>
</dbReference>
<feature type="domain" description="N-acetyltransferase" evidence="1">
    <location>
        <begin position="17"/>
        <end position="183"/>
    </location>
</feature>
<dbReference type="PANTHER" id="PTHR43610:SF1">
    <property type="entry name" value="N-ACETYLTRANSFERASE DOMAIN-CONTAINING PROTEIN"/>
    <property type="match status" value="1"/>
</dbReference>
<evidence type="ECO:0000313" key="2">
    <source>
        <dbReference type="EMBL" id="SHK65038.1"/>
    </source>
</evidence>
<gene>
    <name evidence="2" type="ORF">SAMN04488007_3517</name>
</gene>
<evidence type="ECO:0000313" key="3">
    <source>
        <dbReference type="Proteomes" id="UP000184314"/>
    </source>
</evidence>
<dbReference type="SUPFAM" id="SSF55729">
    <property type="entry name" value="Acyl-CoA N-acyltransferases (Nat)"/>
    <property type="match status" value="1"/>
</dbReference>
<accession>A0A1M6U7I7</accession>
<sequence length="199" mass="23168">MKPKLLKTKIQLENDRVLLLPFENERNEELKEIIFDKEIWEFMGMSVNNEQGLKNYISKTIKDKNSGLCYPFLVIDKLTNKVAGSTRYGNLNTSSQKCEIGWTWYGTEFQGSGINKACKYELLKFGFEEIGFRRIQFSADKANLRSLKAIEKLGAQKEGVFRNNYIASNGESRTDVYYSIIKNEWSELKNELFSEFETY</sequence>
<dbReference type="Gene3D" id="3.40.630.30">
    <property type="match status" value="1"/>
</dbReference>
<dbReference type="Pfam" id="PF13302">
    <property type="entry name" value="Acetyltransf_3"/>
    <property type="match status" value="1"/>
</dbReference>
<dbReference type="Proteomes" id="UP000184314">
    <property type="component" value="Unassembled WGS sequence"/>
</dbReference>
<evidence type="ECO:0000259" key="1">
    <source>
        <dbReference type="PROSITE" id="PS51186"/>
    </source>
</evidence>
<dbReference type="RefSeq" id="WP_073246629.1">
    <property type="nucleotide sequence ID" value="NZ_FQZX01000003.1"/>
</dbReference>
<dbReference type="InterPro" id="IPR016181">
    <property type="entry name" value="Acyl_CoA_acyltransferase"/>
</dbReference>
<reference evidence="3" key="1">
    <citation type="submission" date="2016-11" db="EMBL/GenBank/DDBJ databases">
        <authorList>
            <person name="Varghese N."/>
            <person name="Submissions S."/>
        </authorList>
    </citation>
    <scope>NUCLEOTIDE SEQUENCE [LARGE SCALE GENOMIC DNA]</scope>
    <source>
        <strain evidence="3">DSM 16478</strain>
    </source>
</reference>
<dbReference type="AlphaFoldDB" id="A0A1M6U7I7"/>
<dbReference type="STRING" id="228958.SAMN04488007_3517"/>